<dbReference type="InterPro" id="IPR010093">
    <property type="entry name" value="SinI_DNA-bd"/>
</dbReference>
<accession>A0A1H7Y5L7</accession>
<dbReference type="AlphaFoldDB" id="A0A1H7Y5L7"/>
<dbReference type="STRING" id="573321.SAMN04488505_104328"/>
<sequence length="151" mass="16924">MDAIIEKTTKKDQQIAKASIEQVHLTSKKVSDDRSNVVTINIQGKGEPLEIPTKALFLLFDILDNMADGRSIAIIQPDNEVSTQQAADLLGVSRPHVIKLLEKGIIPFSKAGTHRRILLKDLVEYDKKQKKSRTENLDFLAKQAQELNMGY</sequence>
<dbReference type="OrthoDB" id="26212at2"/>
<dbReference type="RefSeq" id="WP_089915191.1">
    <property type="nucleotide sequence ID" value="NZ_FOBB01000004.1"/>
</dbReference>
<evidence type="ECO:0000259" key="1">
    <source>
        <dbReference type="Pfam" id="PF12728"/>
    </source>
</evidence>
<dbReference type="Proteomes" id="UP000198984">
    <property type="component" value="Unassembled WGS sequence"/>
</dbReference>
<dbReference type="NCBIfam" id="TIGR01764">
    <property type="entry name" value="excise"/>
    <property type="match status" value="1"/>
</dbReference>
<reference evidence="2 3" key="1">
    <citation type="submission" date="2016-10" db="EMBL/GenBank/DDBJ databases">
        <authorList>
            <person name="de Groot N.N."/>
        </authorList>
    </citation>
    <scope>NUCLEOTIDE SEQUENCE [LARGE SCALE GENOMIC DNA]</scope>
    <source>
        <strain evidence="2 3">DSM 21039</strain>
    </source>
</reference>
<organism evidence="2 3">
    <name type="scientific">Chitinophaga rupis</name>
    <dbReference type="NCBI Taxonomy" id="573321"/>
    <lineage>
        <taxon>Bacteria</taxon>
        <taxon>Pseudomonadati</taxon>
        <taxon>Bacteroidota</taxon>
        <taxon>Chitinophagia</taxon>
        <taxon>Chitinophagales</taxon>
        <taxon>Chitinophagaceae</taxon>
        <taxon>Chitinophaga</taxon>
    </lineage>
</organism>
<feature type="domain" description="Helix-turn-helix" evidence="1">
    <location>
        <begin position="82"/>
        <end position="125"/>
    </location>
</feature>
<dbReference type="Pfam" id="PF12728">
    <property type="entry name" value="HTH_17"/>
    <property type="match status" value="1"/>
</dbReference>
<gene>
    <name evidence="2" type="ORF">SAMN04488505_104328</name>
</gene>
<proteinExistence type="predicted"/>
<evidence type="ECO:0000313" key="2">
    <source>
        <dbReference type="EMBL" id="SEM41430.1"/>
    </source>
</evidence>
<name>A0A1H7Y5L7_9BACT</name>
<protein>
    <submittedName>
        <fullName evidence="2">DNA binding domain-containing protein, excisionase family</fullName>
    </submittedName>
</protein>
<dbReference type="EMBL" id="FOBB01000004">
    <property type="protein sequence ID" value="SEM41430.1"/>
    <property type="molecule type" value="Genomic_DNA"/>
</dbReference>
<evidence type="ECO:0000313" key="3">
    <source>
        <dbReference type="Proteomes" id="UP000198984"/>
    </source>
</evidence>
<keyword evidence="3" id="KW-1185">Reference proteome</keyword>
<dbReference type="GO" id="GO:0003677">
    <property type="term" value="F:DNA binding"/>
    <property type="evidence" value="ECO:0007669"/>
    <property type="project" value="InterPro"/>
</dbReference>
<dbReference type="InterPro" id="IPR041657">
    <property type="entry name" value="HTH_17"/>
</dbReference>